<protein>
    <submittedName>
        <fullName evidence="2">Uncharacterized protein</fullName>
    </submittedName>
</protein>
<gene>
    <name evidence="2" type="ORF">PV327_007796</name>
</gene>
<dbReference type="Proteomes" id="UP001168972">
    <property type="component" value="Unassembled WGS sequence"/>
</dbReference>
<accession>A0AA39KZ06</accession>
<feature type="chain" id="PRO_5041450655" evidence="1">
    <location>
        <begin position="23"/>
        <end position="239"/>
    </location>
</feature>
<reference evidence="2" key="1">
    <citation type="journal article" date="2023" name="bioRxiv">
        <title>Scaffold-level genome assemblies of two parasitoid biocontrol wasps reveal the parthenogenesis mechanism and an associated novel virus.</title>
        <authorList>
            <person name="Inwood S."/>
            <person name="Skelly J."/>
            <person name="Guhlin J."/>
            <person name="Harrop T."/>
            <person name="Goldson S."/>
            <person name="Dearden P."/>
        </authorList>
    </citation>
    <scope>NUCLEOTIDE SEQUENCE</scope>
    <source>
        <strain evidence="2">Lincoln</strain>
        <tissue evidence="2">Whole body</tissue>
    </source>
</reference>
<feature type="signal peptide" evidence="1">
    <location>
        <begin position="1"/>
        <end position="22"/>
    </location>
</feature>
<dbReference type="EMBL" id="JAQQBR010000004">
    <property type="protein sequence ID" value="KAK0178960.1"/>
    <property type="molecule type" value="Genomic_DNA"/>
</dbReference>
<organism evidence="2 3">
    <name type="scientific">Microctonus hyperodae</name>
    <name type="common">Parasitoid wasp</name>
    <dbReference type="NCBI Taxonomy" id="165561"/>
    <lineage>
        <taxon>Eukaryota</taxon>
        <taxon>Metazoa</taxon>
        <taxon>Ecdysozoa</taxon>
        <taxon>Arthropoda</taxon>
        <taxon>Hexapoda</taxon>
        <taxon>Insecta</taxon>
        <taxon>Pterygota</taxon>
        <taxon>Neoptera</taxon>
        <taxon>Endopterygota</taxon>
        <taxon>Hymenoptera</taxon>
        <taxon>Apocrita</taxon>
        <taxon>Ichneumonoidea</taxon>
        <taxon>Braconidae</taxon>
        <taxon>Euphorinae</taxon>
        <taxon>Microctonus</taxon>
    </lineage>
</organism>
<comment type="caution">
    <text evidence="2">The sequence shown here is derived from an EMBL/GenBank/DDBJ whole genome shotgun (WGS) entry which is preliminary data.</text>
</comment>
<name>A0AA39KZ06_MICHY</name>
<evidence type="ECO:0000313" key="3">
    <source>
        <dbReference type="Proteomes" id="UP001168972"/>
    </source>
</evidence>
<keyword evidence="3" id="KW-1185">Reference proteome</keyword>
<sequence>MLGHQIILQLLVAVLLIWKSTAANPVSYDQRQTGDVNVQIDVEDVQVVALVDREFLDDYTDYNYAYDYADFTIKPIIKPVNSTSSSTSIKPWTTWPTMSPITSSTSSSSSIADVEITSSISNSSSIATTSPSSLIVQSENVSTIVKDESNITVTTSKIDTIIKNETNHESQSENDSDVITKGLAKRCRRGTLPDGNGRCRKINRRRTSFLPRLAMKLAPKLTESAGKDLRIVSWMTPSS</sequence>
<dbReference type="AlphaFoldDB" id="A0AA39KZ06"/>
<evidence type="ECO:0000313" key="2">
    <source>
        <dbReference type="EMBL" id="KAK0178960.1"/>
    </source>
</evidence>
<reference evidence="2" key="2">
    <citation type="submission" date="2023-03" db="EMBL/GenBank/DDBJ databases">
        <authorList>
            <person name="Inwood S.N."/>
            <person name="Skelly J.G."/>
            <person name="Guhlin J."/>
            <person name="Harrop T.W.R."/>
            <person name="Goldson S.G."/>
            <person name="Dearden P.K."/>
        </authorList>
    </citation>
    <scope>NUCLEOTIDE SEQUENCE</scope>
    <source>
        <strain evidence="2">Lincoln</strain>
        <tissue evidence="2">Whole body</tissue>
    </source>
</reference>
<evidence type="ECO:0000256" key="1">
    <source>
        <dbReference type="SAM" id="SignalP"/>
    </source>
</evidence>
<proteinExistence type="predicted"/>
<keyword evidence="1" id="KW-0732">Signal</keyword>